<evidence type="ECO:0000256" key="2">
    <source>
        <dbReference type="ARBA" id="ARBA00022801"/>
    </source>
</evidence>
<comment type="caution">
    <text evidence="14">The sequence shown here is derived from an EMBL/GenBank/DDBJ whole genome shotgun (WGS) entry which is preliminary data.</text>
</comment>
<evidence type="ECO:0000313" key="15">
    <source>
        <dbReference type="Proteomes" id="UP000286287"/>
    </source>
</evidence>
<dbReference type="Proteomes" id="UP000286287">
    <property type="component" value="Unassembled WGS sequence"/>
</dbReference>
<evidence type="ECO:0000259" key="12">
    <source>
        <dbReference type="PROSITE" id="PS51194"/>
    </source>
</evidence>
<keyword evidence="5" id="KW-0413">Isomerase</keyword>
<dbReference type="InterPro" id="IPR014017">
    <property type="entry name" value="DNA_helicase_UvrD-like_C"/>
</dbReference>
<sequence>MIAPSLLIQFRRTISSARLDSVWMSESEMTTEALRAALFALDNPQDELPPLPALIGEFPAWEERAGAAKERGFHYYSGETLYAFQPKDTCWLCVKVNRTVTFDLAGRNFEYVPPWIPAGIREQLGEVRRVWRKPERTAELEETLEVTPDLAEAVPLYSDWYTLLTDVIQRGDRLESPLTSDQLGQLRFIQKNYVTENGHLNRLLNPESQQNLQANLRIIEMQGFTIRDTRGLWVVRSHEQGWRVRRWQQSRPSTVREFTLSREQLPLEQRAWTAENLASVLSFLDSNQVGQPEHPAPAEQSVPVQPKPRPAPVAPAPPTPEISVITPLRSEDSPIPRYRWGALLITQINATRARLEDARNGQEAAKWAGRLEELKTVHGARSSVRSELSLRTWRTTPEKWAAKVQKIAAKQFITFGEHGLWFFKKVPNGFEVLSWDSREPDDVTQRHLTSLVHDPVDLAWPPAELRQLLSEAHQVLTGDSPLASEPTSEPARTQSEPPEMASGSPVVTEPVSPDTLAVSTSRREGDTAWNDTSRSGGLPDLRPLLQKAIETSSYAENDGHKRARRTTTLQLKTLLKHYVATNTEVESVLRSSHGQVELEHRGRFAVRTATELWYLTKGRIRWNVLAWTAHQPNEVQEFQCVAFPDNLTRSLQTLVELLRGTSASPHLSPLEESRREIEVAKQPATTPLPRASWITALKGALHQVERGLYSPQPVKSRAEAEDLLNRLTWVQRAMVNKKLLLPARIDHRRSGWRESFLQQYGKQFTVQTATGLCVFQASPSGWKVFHWESAVPGEVAAIQLNAELAGSQLDRLPSGVTERLEVARKAFQIPTPSAPEGPQVVQPAAVGSLPTQPEVQRWERLVSTRLDLLDQMGTLPEKLARKQAALRIMQECFAAPQGHLTPMPVDQALQAGWRRTVERCTRKGAFTLLTLEGADHFVRNKAGWQVYSWVLERHGEVTERQLNLDLLDPEDDTWPPTELEEWLDDLALVLNTVSEEAVRVTESDAAQEQQVVPPQADWLSLVETAWKASGTEELQLVQRVLADQETWLPTPPAGEVERVTWEDHVYELGLSGEFGLVGEQCVWVFQRHQAEEWLVHEWHPLVPRQVRQRLLNADFLDEEDQQWPPPEVERVLEECAFELQGLPREKPFPKVAMWGGGGFRLFVSVAGDLKAEDEVGPLELRRGEEPLAAVLRHMRDGGILWAPTTGQEADSIQSRLTEHTVRTDILLSLLTGQPLQAPPQKVAEWRNWLAEHLTALRRGAQQAPAWQQHLLRGWWGLPQTDIHGEAFFEHIEALGAYLDVPYALQLDEGDVEQRLALLAVLSWLTRLDEEGASSRFPFFDLHPQTYAVARAIAHPPISTASQLARRVKSRFGLEVKGEQLQAIVNLTERPGVHLFTLPTGGGKSLVYWTVADVLADLGGTTVVVSPLQALISDQVRAAQGQGFRVASLTGNRDLTARLATLDAYRRGEVTLLYVTPEQLSRHDVQQALLRCPPDLWVFDEAHTLTQWGTSFRPSYQQAITTVLSLSHESTRVLLTSATITSEEQQALGQLFAHLGQLQVTGSAFSLPSTLQIDVQPIADENARLAAMYEALEGVRLARQQAIVYCATPSQAKALAERLATFYPNQNIGVYHGQMSAEQRQQTEADFVNKRHFCLVATSAFGLGVNNPDVRLVIHAYPPASVEDYVQQVGRATRQEEPARALLLCHPRDLEIQFRLQAQQLLQREDYRRVFTALREQSRTLLSGSNELWLSSLEVALLSRLEGETAQQRLKGELALHRLASEGVIRFNTLSPTPLVLSDTTDELSDTELPKVSDTAAEVWQHLNRPTCDPASVQQLVSALGLDPGVLLTSLCELQDAGYLKFDYPIRVFINKGTKVAGMRLASQRLFEAQAALLAYLRTQEAENRTYRLPLGQVLNLLNEQSPLSPPWQRSDVQASLRLWELLGWGEAHLPDYASTVNVNLYADIESAQFETWLNEAQKLATATAKLVDLLYSKTRSAGRQLHLETGYQEINAAVSGLVSPVRLLNLLHRLRLLTLASGSDLRALAQTIEYLPNHQRTLQNLDYAALHLDNARRFARVHLVEAMLGSRDGMALRAFVEEYFATPLAVFFERHLGMPLKSAPPCRREELDKIQALSPAQAKIVSSSDRALLVVSGPGSGKTRTVVHRVAHLLRVERIPATRILVVAFNRAAVRELRQRLFKLVGAEAHDLDIYTFHALALRILNVNLTDLARETGQSKGEALSQALATALQRLQSEDQVDGEERALLESFRGRYDYILIDEYQDIDRAQYELVRLLVGHGQGEDREKARYNLWAVGDDDQTLYQFRGARPEFLQQFESEYETRRQVLVDNYRSLPGITEVSNHLISRSTARTKIEPEEQVRPVRSSVPGQAEVLYHELHEDTPRAFIVNEILHLLKTNPSFKPEDIAVLAPRWVDLAPTWATLKEIGIPAQLLRSGTALPPFHSTHVQAALAELNRRATGLRSGYLLHKEVGEALERASLGGHAPGIRRMLLAGQQLDEERRLTGLLDKPVLVKSLVHELQELLIEPEAIDEGLNGVTFSTFHSAKGLEFKVVFVVGSRPFYSKKQDRRSQWEADLRSYYVAMTRAEELLYLVDKPRQTCEFIPKPGDVPSLGRAPVHPQQRLPTEGTIQMTFDHYGDLHIGHRSTITRRVQGLLTTLEQRPHSCDCEIVWQYNPAGRHYRALEFFNESGKLGALSQAAARDLLQILPMEKWKGASVQLLEATTFTPDDATPYLVPIIELQLRTGFL</sequence>
<feature type="domain" description="UvrD-like helicase ATP-binding" evidence="13">
    <location>
        <begin position="2131"/>
        <end position="2352"/>
    </location>
</feature>
<dbReference type="EMBL" id="QYUJ01000001">
    <property type="protein sequence ID" value="RJF76168.1"/>
    <property type="molecule type" value="Genomic_DNA"/>
</dbReference>
<evidence type="ECO:0000313" key="14">
    <source>
        <dbReference type="EMBL" id="RJF76168.1"/>
    </source>
</evidence>
<comment type="catalytic activity">
    <reaction evidence="8">
        <text>ATP + H2O = ADP + phosphate + H(+)</text>
        <dbReference type="Rhea" id="RHEA:13065"/>
        <dbReference type="ChEBI" id="CHEBI:15377"/>
        <dbReference type="ChEBI" id="CHEBI:15378"/>
        <dbReference type="ChEBI" id="CHEBI:30616"/>
        <dbReference type="ChEBI" id="CHEBI:43474"/>
        <dbReference type="ChEBI" id="CHEBI:456216"/>
        <dbReference type="EC" id="5.6.2.4"/>
    </reaction>
</comment>
<evidence type="ECO:0000256" key="10">
    <source>
        <dbReference type="SAM" id="MobiDB-lite"/>
    </source>
</evidence>
<evidence type="ECO:0000256" key="4">
    <source>
        <dbReference type="ARBA" id="ARBA00022840"/>
    </source>
</evidence>
<feature type="domain" description="Helicase C-terminal" evidence="12">
    <location>
        <begin position="1583"/>
        <end position="1737"/>
    </location>
</feature>
<feature type="domain" description="Helicase ATP-binding" evidence="11">
    <location>
        <begin position="1384"/>
        <end position="1557"/>
    </location>
</feature>
<dbReference type="PROSITE" id="PS51192">
    <property type="entry name" value="HELICASE_ATP_BIND_1"/>
    <property type="match status" value="1"/>
</dbReference>
<dbReference type="InterPro" id="IPR027417">
    <property type="entry name" value="P-loop_NTPase"/>
</dbReference>
<dbReference type="InterPro" id="IPR000212">
    <property type="entry name" value="DNA_helicase_UvrD/REP"/>
</dbReference>
<dbReference type="PROSITE" id="PS51198">
    <property type="entry name" value="UVRD_HELICASE_ATP_BIND"/>
    <property type="match status" value="1"/>
</dbReference>
<evidence type="ECO:0000259" key="11">
    <source>
        <dbReference type="PROSITE" id="PS51192"/>
    </source>
</evidence>
<evidence type="ECO:0000256" key="5">
    <source>
        <dbReference type="ARBA" id="ARBA00023235"/>
    </source>
</evidence>
<dbReference type="Gene3D" id="3.40.50.300">
    <property type="entry name" value="P-loop containing nucleotide triphosphate hydrolases"/>
    <property type="match status" value="5"/>
</dbReference>
<dbReference type="EC" id="5.6.2.4" evidence="7"/>
<dbReference type="InterPro" id="IPR011545">
    <property type="entry name" value="DEAD/DEAH_box_helicase_dom"/>
</dbReference>
<keyword evidence="3 9" id="KW-0347">Helicase</keyword>
<evidence type="ECO:0000256" key="9">
    <source>
        <dbReference type="PROSITE-ProRule" id="PRU00560"/>
    </source>
</evidence>
<name>A0A418VJ87_9DEIO</name>
<dbReference type="GO" id="GO:0005524">
    <property type="term" value="F:ATP binding"/>
    <property type="evidence" value="ECO:0007669"/>
    <property type="project" value="UniProtKB-UniRule"/>
</dbReference>
<dbReference type="SMART" id="SM00490">
    <property type="entry name" value="HELICc"/>
    <property type="match status" value="1"/>
</dbReference>
<dbReference type="SUPFAM" id="SSF52540">
    <property type="entry name" value="P-loop containing nucleoside triphosphate hydrolases"/>
    <property type="match status" value="2"/>
</dbReference>
<dbReference type="Pfam" id="PF13361">
    <property type="entry name" value="UvrD_C"/>
    <property type="match status" value="1"/>
</dbReference>
<dbReference type="PANTHER" id="PTHR11070">
    <property type="entry name" value="UVRD / RECB / PCRA DNA HELICASE FAMILY MEMBER"/>
    <property type="match status" value="1"/>
</dbReference>
<dbReference type="InterPro" id="IPR014001">
    <property type="entry name" value="Helicase_ATP-bd"/>
</dbReference>
<evidence type="ECO:0000256" key="3">
    <source>
        <dbReference type="ARBA" id="ARBA00022806"/>
    </source>
</evidence>
<keyword evidence="15" id="KW-1185">Reference proteome</keyword>
<dbReference type="CDD" id="cd17932">
    <property type="entry name" value="DEXQc_UvrD"/>
    <property type="match status" value="1"/>
</dbReference>
<reference evidence="14 15" key="1">
    <citation type="submission" date="2018-09" db="EMBL/GenBank/DDBJ databases">
        <authorList>
            <person name="Zhu H."/>
        </authorList>
    </citation>
    <scope>NUCLEOTIDE SEQUENCE [LARGE SCALE GENOMIC DNA]</scope>
    <source>
        <strain evidence="14 15">K2S05-167</strain>
    </source>
</reference>
<keyword evidence="4 9" id="KW-0067">ATP-binding</keyword>
<feature type="compositionally biased region" description="Pro residues" evidence="10">
    <location>
        <begin position="305"/>
        <end position="320"/>
    </location>
</feature>
<comment type="catalytic activity">
    <reaction evidence="6">
        <text>Couples ATP hydrolysis with the unwinding of duplex DNA by translocating in the 3'-5' direction.</text>
        <dbReference type="EC" id="5.6.2.4"/>
    </reaction>
</comment>
<protein>
    <recommendedName>
        <fullName evidence="7">DNA 3'-5' helicase</fullName>
        <ecNumber evidence="7">5.6.2.4</ecNumber>
    </recommendedName>
</protein>
<evidence type="ECO:0000259" key="13">
    <source>
        <dbReference type="PROSITE" id="PS51198"/>
    </source>
</evidence>
<feature type="compositionally biased region" description="Polar residues" evidence="10">
    <location>
        <begin position="485"/>
        <end position="496"/>
    </location>
</feature>
<evidence type="ECO:0000256" key="6">
    <source>
        <dbReference type="ARBA" id="ARBA00034617"/>
    </source>
</evidence>
<dbReference type="Pfam" id="PF00580">
    <property type="entry name" value="UvrD-helicase"/>
    <property type="match status" value="2"/>
</dbReference>
<gene>
    <name evidence="14" type="ORF">D3875_00185</name>
</gene>
<dbReference type="GO" id="GO:0043138">
    <property type="term" value="F:3'-5' DNA helicase activity"/>
    <property type="evidence" value="ECO:0007669"/>
    <property type="project" value="UniProtKB-EC"/>
</dbReference>
<dbReference type="Pfam" id="PF00271">
    <property type="entry name" value="Helicase_C"/>
    <property type="match status" value="1"/>
</dbReference>
<keyword evidence="2 9" id="KW-0378">Hydrolase</keyword>
<feature type="binding site" evidence="9">
    <location>
        <begin position="2152"/>
        <end position="2159"/>
    </location>
    <ligand>
        <name>ATP</name>
        <dbReference type="ChEBI" id="CHEBI:30616"/>
    </ligand>
</feature>
<dbReference type="GO" id="GO:0016887">
    <property type="term" value="F:ATP hydrolysis activity"/>
    <property type="evidence" value="ECO:0007669"/>
    <property type="project" value="RHEA"/>
</dbReference>
<dbReference type="InterPro" id="IPR014016">
    <property type="entry name" value="UvrD-like_ATP-bd"/>
</dbReference>
<dbReference type="GO" id="GO:0003677">
    <property type="term" value="F:DNA binding"/>
    <property type="evidence" value="ECO:0007669"/>
    <property type="project" value="InterPro"/>
</dbReference>
<organism evidence="14 15">
    <name type="scientific">Deinococcus cavernae</name>
    <dbReference type="NCBI Taxonomy" id="2320857"/>
    <lineage>
        <taxon>Bacteria</taxon>
        <taxon>Thermotogati</taxon>
        <taxon>Deinococcota</taxon>
        <taxon>Deinococci</taxon>
        <taxon>Deinococcales</taxon>
        <taxon>Deinococcaceae</taxon>
        <taxon>Deinococcus</taxon>
    </lineage>
</organism>
<evidence type="ECO:0000256" key="1">
    <source>
        <dbReference type="ARBA" id="ARBA00022741"/>
    </source>
</evidence>
<feature type="region of interest" description="Disordered" evidence="10">
    <location>
        <begin position="288"/>
        <end position="322"/>
    </location>
</feature>
<evidence type="ECO:0000256" key="8">
    <source>
        <dbReference type="ARBA" id="ARBA00048988"/>
    </source>
</evidence>
<dbReference type="SMART" id="SM00487">
    <property type="entry name" value="DEXDc"/>
    <property type="match status" value="1"/>
</dbReference>
<proteinExistence type="predicted"/>
<dbReference type="PANTHER" id="PTHR11070:SF2">
    <property type="entry name" value="ATP-DEPENDENT DNA HELICASE SRS2"/>
    <property type="match status" value="1"/>
</dbReference>
<accession>A0A418VJ87</accession>
<evidence type="ECO:0000256" key="7">
    <source>
        <dbReference type="ARBA" id="ARBA00034808"/>
    </source>
</evidence>
<dbReference type="PROSITE" id="PS51194">
    <property type="entry name" value="HELICASE_CTER"/>
    <property type="match status" value="1"/>
</dbReference>
<dbReference type="InterPro" id="IPR001650">
    <property type="entry name" value="Helicase_C-like"/>
</dbReference>
<keyword evidence="1 9" id="KW-0547">Nucleotide-binding</keyword>
<feature type="region of interest" description="Disordered" evidence="10">
    <location>
        <begin position="478"/>
        <end position="542"/>
    </location>
</feature>
<dbReference type="Pfam" id="PF00270">
    <property type="entry name" value="DEAD"/>
    <property type="match status" value="1"/>
</dbReference>